<reference evidence="1" key="1">
    <citation type="journal article" date="2020" name="Stud. Mycol.">
        <title>101 Dothideomycetes genomes: a test case for predicting lifestyles and emergence of pathogens.</title>
        <authorList>
            <person name="Haridas S."/>
            <person name="Albert R."/>
            <person name="Binder M."/>
            <person name="Bloem J."/>
            <person name="Labutti K."/>
            <person name="Salamov A."/>
            <person name="Andreopoulos B."/>
            <person name="Baker S."/>
            <person name="Barry K."/>
            <person name="Bills G."/>
            <person name="Bluhm B."/>
            <person name="Cannon C."/>
            <person name="Castanera R."/>
            <person name="Culley D."/>
            <person name="Daum C."/>
            <person name="Ezra D."/>
            <person name="Gonzalez J."/>
            <person name="Henrissat B."/>
            <person name="Kuo A."/>
            <person name="Liang C."/>
            <person name="Lipzen A."/>
            <person name="Lutzoni F."/>
            <person name="Magnuson J."/>
            <person name="Mondo S."/>
            <person name="Nolan M."/>
            <person name="Ohm R."/>
            <person name="Pangilinan J."/>
            <person name="Park H.-J."/>
            <person name="Ramirez L."/>
            <person name="Alfaro M."/>
            <person name="Sun H."/>
            <person name="Tritt A."/>
            <person name="Yoshinaga Y."/>
            <person name="Zwiers L.-H."/>
            <person name="Turgeon B."/>
            <person name="Goodwin S."/>
            <person name="Spatafora J."/>
            <person name="Crous P."/>
            <person name="Grigoriev I."/>
        </authorList>
    </citation>
    <scope>NUCLEOTIDE SEQUENCE</scope>
    <source>
        <strain evidence="1">CBS 110217</strain>
    </source>
</reference>
<name>A0A9P4LSK6_9PLEO</name>
<dbReference type="EMBL" id="ML978164">
    <property type="protein sequence ID" value="KAF2033854.1"/>
    <property type="molecule type" value="Genomic_DNA"/>
</dbReference>
<dbReference type="AlphaFoldDB" id="A0A9P4LSK6"/>
<dbReference type="OrthoDB" id="5376804at2759"/>
<organism evidence="1 2">
    <name type="scientific">Setomelanomma holmii</name>
    <dbReference type="NCBI Taxonomy" id="210430"/>
    <lineage>
        <taxon>Eukaryota</taxon>
        <taxon>Fungi</taxon>
        <taxon>Dikarya</taxon>
        <taxon>Ascomycota</taxon>
        <taxon>Pezizomycotina</taxon>
        <taxon>Dothideomycetes</taxon>
        <taxon>Pleosporomycetidae</taxon>
        <taxon>Pleosporales</taxon>
        <taxon>Pleosporineae</taxon>
        <taxon>Phaeosphaeriaceae</taxon>
        <taxon>Setomelanomma</taxon>
    </lineage>
</organism>
<accession>A0A9P4LSK6</accession>
<dbReference type="Proteomes" id="UP000799777">
    <property type="component" value="Unassembled WGS sequence"/>
</dbReference>
<dbReference type="PANTHER" id="PTHR35394">
    <property type="entry name" value="DUF3176 DOMAIN-CONTAINING PROTEIN"/>
    <property type="match status" value="1"/>
</dbReference>
<proteinExistence type="predicted"/>
<comment type="caution">
    <text evidence="1">The sequence shown here is derived from an EMBL/GenBank/DDBJ whole genome shotgun (WGS) entry which is preliminary data.</text>
</comment>
<keyword evidence="2" id="KW-1185">Reference proteome</keyword>
<evidence type="ECO:0000313" key="1">
    <source>
        <dbReference type="EMBL" id="KAF2033854.1"/>
    </source>
</evidence>
<gene>
    <name evidence="1" type="ORF">EK21DRAFT_108644</name>
</gene>
<dbReference type="PANTHER" id="PTHR35394:SF5">
    <property type="entry name" value="DUF3176 DOMAIN-CONTAINING PROTEIN"/>
    <property type="match status" value="1"/>
</dbReference>
<sequence>MILSLAVGSFTQQAVRSVPCETAVPGQNTSLPLVYGALGSLMVRFGTLSYDLDFLTKGRVSRAFMGTDTQRQALIQRCSTGNCTFPEISPGVTHTTSGFCSKCLDTSSFIISSPGNDTYNHTFEHLSLPNGLQVGPVGYGYPNHVLETGGNSSWLDAKIESLPGYFEAWNSSLNTLHVLALTTDGCRKSNYDANAPSVINNQGFECTYPLEKPVIDTNSSPQWNVVSTSCALYPCIQDLKAEIRNGILDEIKVADYPMYPLNLSREDATIGMYKSPCFIKGVRYENSNSAVAPGTSNSPSFSAEQGSLPERCYYSIPRWSFYSIAIQDWFNNLITGNCSIATYQGDLPTARSWVKCYDGAQTDTQDLNGRWWLSSLYNRGNATFKSISATMDDVAIAFTDSFRLASISEYGLNENNTVNGTIWQSSVCTEFNWRWLLFPAALIGLTITSLVLVMVSTALDADAPPVWKSSILPFLYLDGKGTNRRLRMDSLETMQRASRQDNVELICDGQQRWQLVAAEKAQDAS</sequence>
<evidence type="ECO:0000313" key="2">
    <source>
        <dbReference type="Proteomes" id="UP000799777"/>
    </source>
</evidence>
<protein>
    <submittedName>
        <fullName evidence="1">Uncharacterized protein</fullName>
    </submittedName>
</protein>